<keyword evidence="2" id="KW-1185">Reference proteome</keyword>
<protein>
    <submittedName>
        <fullName evidence="1">Uncharacterized protein</fullName>
    </submittedName>
</protein>
<sequence>MSALKKTQVEETWRGVEKGHSDLGDEERLGNFWRVLGAWNSESYPEAEQQLKLGDLQWQAEQLFLSGTAGKILGN</sequence>
<dbReference type="Proteomes" id="UP000314294">
    <property type="component" value="Unassembled WGS sequence"/>
</dbReference>
<dbReference type="EMBL" id="SRLO01000035">
    <property type="protein sequence ID" value="TNN83016.1"/>
    <property type="molecule type" value="Genomic_DNA"/>
</dbReference>
<comment type="caution">
    <text evidence="1">The sequence shown here is derived from an EMBL/GenBank/DDBJ whole genome shotgun (WGS) entry which is preliminary data.</text>
</comment>
<evidence type="ECO:0000313" key="1">
    <source>
        <dbReference type="EMBL" id="TNN83016.1"/>
    </source>
</evidence>
<gene>
    <name evidence="1" type="ORF">EYF80_006623</name>
</gene>
<name>A0A4Z2IYQ4_9TELE</name>
<proteinExistence type="predicted"/>
<reference evidence="1 2" key="1">
    <citation type="submission" date="2019-03" db="EMBL/GenBank/DDBJ databases">
        <title>First draft genome of Liparis tanakae, snailfish: a comprehensive survey of snailfish specific genes.</title>
        <authorList>
            <person name="Kim W."/>
            <person name="Song I."/>
            <person name="Jeong J.-H."/>
            <person name="Kim D."/>
            <person name="Kim S."/>
            <person name="Ryu S."/>
            <person name="Song J.Y."/>
            <person name="Lee S.K."/>
        </authorList>
    </citation>
    <scope>NUCLEOTIDE SEQUENCE [LARGE SCALE GENOMIC DNA]</scope>
    <source>
        <tissue evidence="1">Muscle</tissue>
    </source>
</reference>
<organism evidence="1 2">
    <name type="scientific">Liparis tanakae</name>
    <name type="common">Tanaka's snailfish</name>
    <dbReference type="NCBI Taxonomy" id="230148"/>
    <lineage>
        <taxon>Eukaryota</taxon>
        <taxon>Metazoa</taxon>
        <taxon>Chordata</taxon>
        <taxon>Craniata</taxon>
        <taxon>Vertebrata</taxon>
        <taxon>Euteleostomi</taxon>
        <taxon>Actinopterygii</taxon>
        <taxon>Neopterygii</taxon>
        <taxon>Teleostei</taxon>
        <taxon>Neoteleostei</taxon>
        <taxon>Acanthomorphata</taxon>
        <taxon>Eupercaria</taxon>
        <taxon>Perciformes</taxon>
        <taxon>Cottioidei</taxon>
        <taxon>Cottales</taxon>
        <taxon>Liparidae</taxon>
        <taxon>Liparis</taxon>
    </lineage>
</organism>
<evidence type="ECO:0000313" key="2">
    <source>
        <dbReference type="Proteomes" id="UP000314294"/>
    </source>
</evidence>
<dbReference type="AlphaFoldDB" id="A0A4Z2IYQ4"/>
<accession>A0A4Z2IYQ4</accession>